<evidence type="ECO:0000313" key="2">
    <source>
        <dbReference type="EMBL" id="CAB4189523.1"/>
    </source>
</evidence>
<dbReference type="EMBL" id="LR797153">
    <property type="protein sequence ID" value="CAB4189523.1"/>
    <property type="molecule type" value="Genomic_DNA"/>
</dbReference>
<dbReference type="EMBL" id="LR796428">
    <property type="protein sequence ID" value="CAB4144423.1"/>
    <property type="molecule type" value="Genomic_DNA"/>
</dbReference>
<evidence type="ECO:0000313" key="1">
    <source>
        <dbReference type="EMBL" id="CAB4144423.1"/>
    </source>
</evidence>
<proteinExistence type="predicted"/>
<protein>
    <submittedName>
        <fullName evidence="2">Uncharacterized protein</fullName>
    </submittedName>
</protein>
<accession>A0A6J5QYM8</accession>
<gene>
    <name evidence="2" type="ORF">UFOVP1200_2</name>
    <name evidence="1" type="ORF">UFOVP469_29</name>
</gene>
<reference evidence="2" key="1">
    <citation type="submission" date="2020-05" db="EMBL/GenBank/DDBJ databases">
        <authorList>
            <person name="Chiriac C."/>
            <person name="Salcher M."/>
            <person name="Ghai R."/>
            <person name="Kavagutti S V."/>
        </authorList>
    </citation>
    <scope>NUCLEOTIDE SEQUENCE</scope>
</reference>
<name>A0A6J5QYM8_9CAUD</name>
<organism evidence="2">
    <name type="scientific">uncultured Caudovirales phage</name>
    <dbReference type="NCBI Taxonomy" id="2100421"/>
    <lineage>
        <taxon>Viruses</taxon>
        <taxon>Duplodnaviria</taxon>
        <taxon>Heunggongvirae</taxon>
        <taxon>Uroviricota</taxon>
        <taxon>Caudoviricetes</taxon>
        <taxon>Peduoviridae</taxon>
        <taxon>Maltschvirus</taxon>
        <taxon>Maltschvirus maltsch</taxon>
    </lineage>
</organism>
<sequence length="71" mass="7942">MTGPNRCIYTDEYCDGWLAHARGAAVSENPYAVAEGAPNPWHHKAYNWRAGWFEAERVALVGEMEGATCER</sequence>